<comment type="caution">
    <text evidence="4">The sequence shown here is derived from an EMBL/GenBank/DDBJ whole genome shotgun (WGS) entry which is preliminary data.</text>
</comment>
<protein>
    <submittedName>
        <fullName evidence="4">Monooxygenase</fullName>
    </submittedName>
</protein>
<dbReference type="Gene3D" id="2.30.110.10">
    <property type="entry name" value="Electron Transport, Fmn-binding Protein, Chain A"/>
    <property type="match status" value="1"/>
</dbReference>
<dbReference type="AlphaFoldDB" id="A0A255GSY9"/>
<dbReference type="InterPro" id="IPR012349">
    <property type="entry name" value="Split_barrel_FMN-bd"/>
</dbReference>
<name>A0A255GSY9_9ACTN</name>
<sequence length="192" mass="20993">MTALATRPISHPGRESVVEPGTMRQVLGHYPTGVSVVTALGADQCPVGLTIGTFNSVSLDPPLVAFYPMRSSRSFTEIRAHGAFVVNVLGSRQDYYCRAFARDRDQRFAGIDWTPGRSGAPVLTAAAAWIDCTIERIEEAGDHYWVLGRVQALDIGTGEEPLVFFKGGYGRPSDLSDPRSRWHVDVDLPEES</sequence>
<organism evidence="4 5">
    <name type="scientific">Enemella evansiae</name>
    <dbReference type="NCBI Taxonomy" id="2016499"/>
    <lineage>
        <taxon>Bacteria</taxon>
        <taxon>Bacillati</taxon>
        <taxon>Actinomycetota</taxon>
        <taxon>Actinomycetes</taxon>
        <taxon>Propionibacteriales</taxon>
        <taxon>Propionibacteriaceae</taxon>
        <taxon>Enemella</taxon>
    </lineage>
</organism>
<evidence type="ECO:0000256" key="1">
    <source>
        <dbReference type="ARBA" id="ARBA00008898"/>
    </source>
</evidence>
<dbReference type="Proteomes" id="UP000215896">
    <property type="component" value="Unassembled WGS sequence"/>
</dbReference>
<dbReference type="EMBL" id="NMVO01000001">
    <property type="protein sequence ID" value="OYO17553.1"/>
    <property type="molecule type" value="Genomic_DNA"/>
</dbReference>
<feature type="domain" description="Flavin reductase like" evidence="3">
    <location>
        <begin position="27"/>
        <end position="171"/>
    </location>
</feature>
<dbReference type="PANTHER" id="PTHR30466">
    <property type="entry name" value="FLAVIN REDUCTASE"/>
    <property type="match status" value="1"/>
</dbReference>
<gene>
    <name evidence="4" type="ORF">CGZ94_01225</name>
</gene>
<accession>A0A255GSY9</accession>
<keyword evidence="5" id="KW-1185">Reference proteome</keyword>
<proteinExistence type="inferred from homology"/>
<dbReference type="Pfam" id="PF01613">
    <property type="entry name" value="Flavin_Reduct"/>
    <property type="match status" value="1"/>
</dbReference>
<reference evidence="4 5" key="1">
    <citation type="submission" date="2017-07" db="EMBL/GenBank/DDBJ databases">
        <title>Draft whole genome sequences of clinical Proprionibacteriaceae strains.</title>
        <authorList>
            <person name="Bernier A.-M."/>
            <person name="Bernard K."/>
            <person name="Domingo M.-C."/>
        </authorList>
    </citation>
    <scope>NUCLEOTIDE SEQUENCE [LARGE SCALE GENOMIC DNA]</scope>
    <source>
        <strain evidence="4 5">NML 030167</strain>
    </source>
</reference>
<dbReference type="SMART" id="SM00903">
    <property type="entry name" value="Flavin_Reduct"/>
    <property type="match status" value="1"/>
</dbReference>
<accession>A0A4R6LQ65</accession>
<evidence type="ECO:0000313" key="4">
    <source>
        <dbReference type="EMBL" id="OYO17553.1"/>
    </source>
</evidence>
<evidence type="ECO:0000313" key="5">
    <source>
        <dbReference type="Proteomes" id="UP000215896"/>
    </source>
</evidence>
<dbReference type="InterPro" id="IPR002563">
    <property type="entry name" value="Flavin_Rdtase-like_dom"/>
</dbReference>
<evidence type="ECO:0000259" key="3">
    <source>
        <dbReference type="SMART" id="SM00903"/>
    </source>
</evidence>
<dbReference type="OrthoDB" id="9792858at2"/>
<keyword evidence="2" id="KW-0560">Oxidoreductase</keyword>
<dbReference type="PANTHER" id="PTHR30466:SF11">
    <property type="entry name" value="FLAVIN-DEPENDENT MONOOXYGENASE, REDUCTASE SUBUNIT HSAB"/>
    <property type="match status" value="1"/>
</dbReference>
<keyword evidence="4" id="KW-0503">Monooxygenase</keyword>
<evidence type="ECO:0000256" key="2">
    <source>
        <dbReference type="ARBA" id="ARBA00023002"/>
    </source>
</evidence>
<dbReference type="GO" id="GO:0042602">
    <property type="term" value="F:riboflavin reductase (NADPH) activity"/>
    <property type="evidence" value="ECO:0007669"/>
    <property type="project" value="TreeGrafter"/>
</dbReference>
<dbReference type="GO" id="GO:0010181">
    <property type="term" value="F:FMN binding"/>
    <property type="evidence" value="ECO:0007669"/>
    <property type="project" value="InterPro"/>
</dbReference>
<comment type="similarity">
    <text evidence="1">Belongs to the non-flavoprotein flavin reductase family.</text>
</comment>
<dbReference type="SUPFAM" id="SSF50475">
    <property type="entry name" value="FMN-binding split barrel"/>
    <property type="match status" value="1"/>
</dbReference>
<dbReference type="InterPro" id="IPR050268">
    <property type="entry name" value="NADH-dep_flavin_reductase"/>
</dbReference>
<dbReference type="GO" id="GO:0004497">
    <property type="term" value="F:monooxygenase activity"/>
    <property type="evidence" value="ECO:0007669"/>
    <property type="project" value="UniProtKB-KW"/>
</dbReference>